<dbReference type="EMBL" id="JAKGBZ010000041">
    <property type="protein sequence ID" value="MCF3948173.1"/>
    <property type="molecule type" value="Genomic_DNA"/>
</dbReference>
<evidence type="ECO:0000256" key="1">
    <source>
        <dbReference type="SAM" id="MobiDB-lite"/>
    </source>
</evidence>
<feature type="region of interest" description="Disordered" evidence="1">
    <location>
        <begin position="1"/>
        <end position="21"/>
    </location>
</feature>
<sequence>MTGHQAQRVSEKQPIGGPMSSSALTEFSGGLKKMWSLAQRVAKQSKEDPAAQLFNFLTQQQLDLSPENYSELGLLLAIQVNINDHSVKSVWSNLYNFVQKYQEDIKTNALNDKSAVAEFLVEALRCVNFACHNSDKIKYFITLIKGCGISIDGEPDQCMSLATFGTLQFNTTSKKIMMSP</sequence>
<evidence type="ECO:0000313" key="3">
    <source>
        <dbReference type="Proteomes" id="UP001521209"/>
    </source>
</evidence>
<evidence type="ECO:0000313" key="2">
    <source>
        <dbReference type="EMBL" id="MCF3948173.1"/>
    </source>
</evidence>
<comment type="caution">
    <text evidence="2">The sequence shown here is derived from an EMBL/GenBank/DDBJ whole genome shotgun (WGS) entry which is preliminary data.</text>
</comment>
<name>A0ABS9DZI5_9PROT</name>
<proteinExistence type="predicted"/>
<accession>A0ABS9DZI5</accession>
<keyword evidence="3" id="KW-1185">Reference proteome</keyword>
<dbReference type="RefSeq" id="WP_235705458.1">
    <property type="nucleotide sequence ID" value="NZ_JAKGBZ010000041.1"/>
</dbReference>
<dbReference type="Proteomes" id="UP001521209">
    <property type="component" value="Unassembled WGS sequence"/>
</dbReference>
<reference evidence="2 3" key="1">
    <citation type="submission" date="2022-01" db="EMBL/GenBank/DDBJ databases">
        <authorList>
            <person name="Won M."/>
            <person name="Kim S.-J."/>
            <person name="Kwon S.-W."/>
        </authorList>
    </citation>
    <scope>NUCLEOTIDE SEQUENCE [LARGE SCALE GENOMIC DNA]</scope>
    <source>
        <strain evidence="2 3">KCTC 23505</strain>
    </source>
</reference>
<protein>
    <submittedName>
        <fullName evidence="2">Uncharacterized protein</fullName>
    </submittedName>
</protein>
<organism evidence="2 3">
    <name type="scientific">Acidiphilium iwatense</name>
    <dbReference type="NCBI Taxonomy" id="768198"/>
    <lineage>
        <taxon>Bacteria</taxon>
        <taxon>Pseudomonadati</taxon>
        <taxon>Pseudomonadota</taxon>
        <taxon>Alphaproteobacteria</taxon>
        <taxon>Acetobacterales</taxon>
        <taxon>Acidocellaceae</taxon>
        <taxon>Acidiphilium</taxon>
    </lineage>
</organism>
<gene>
    <name evidence="2" type="ORF">L2A60_15975</name>
</gene>